<evidence type="ECO:0000256" key="1">
    <source>
        <dbReference type="SAM" id="Phobius"/>
    </source>
</evidence>
<name>A0A182D321_BLAVI</name>
<evidence type="ECO:0000313" key="2">
    <source>
        <dbReference type="EMBL" id="BAR99357.1"/>
    </source>
</evidence>
<protein>
    <submittedName>
        <fullName evidence="2">Putative inner membrane protein YjeT (Clustered with HflC)</fullName>
    </submittedName>
</protein>
<dbReference type="Pfam" id="PF09838">
    <property type="entry name" value="DUF2065"/>
    <property type="match status" value="1"/>
</dbReference>
<sequence>MIDMGDFVVALGLMLAIEGLLYAAAPDAMRRAVARILDTPDVALRIGGLTMAVFGVALVWMIRG</sequence>
<organism evidence="2">
    <name type="scientific">Blastochloris viridis</name>
    <name type="common">Rhodopseudomonas viridis</name>
    <dbReference type="NCBI Taxonomy" id="1079"/>
    <lineage>
        <taxon>Bacteria</taxon>
        <taxon>Pseudomonadati</taxon>
        <taxon>Pseudomonadota</taxon>
        <taxon>Alphaproteobacteria</taxon>
        <taxon>Hyphomicrobiales</taxon>
        <taxon>Blastochloridaceae</taxon>
        <taxon>Blastochloris</taxon>
    </lineage>
</organism>
<keyword evidence="1" id="KW-0812">Transmembrane</keyword>
<feature type="transmembrane region" description="Helical" evidence="1">
    <location>
        <begin position="42"/>
        <end position="62"/>
    </location>
</feature>
<gene>
    <name evidence="2" type="ORF">BV133_1764</name>
</gene>
<dbReference type="PANTHER" id="PTHR38602">
    <property type="entry name" value="INNER MEMBRANE PROTEIN-RELATED"/>
    <property type="match status" value="1"/>
</dbReference>
<dbReference type="PANTHER" id="PTHR38602:SF1">
    <property type="entry name" value="INNER MEMBRANE PROTEIN"/>
    <property type="match status" value="1"/>
</dbReference>
<proteinExistence type="predicted"/>
<keyword evidence="1" id="KW-0472">Membrane</keyword>
<dbReference type="AlphaFoldDB" id="A0A182D321"/>
<dbReference type="InterPro" id="IPR019201">
    <property type="entry name" value="DUF2065"/>
</dbReference>
<reference evidence="2" key="1">
    <citation type="journal article" date="2015" name="Genome Announc.">
        <title>Complete Genome Sequence of the Bacteriochlorophyll b-Producing Photosynthetic Bacterium Blastochloris viridis.</title>
        <authorList>
            <person name="Tsukatani Y."/>
            <person name="Hirose Y."/>
            <person name="Harada J."/>
            <person name="Misawa N."/>
            <person name="Mori K."/>
            <person name="Inoue K."/>
            <person name="Tamiaki H."/>
        </authorList>
    </citation>
    <scope>NUCLEOTIDE SEQUENCE [LARGE SCALE GENOMIC DNA]</scope>
    <source>
        <strain evidence="2">DSM 133</strain>
    </source>
</reference>
<dbReference type="EMBL" id="AP014854">
    <property type="protein sequence ID" value="BAR99357.1"/>
    <property type="molecule type" value="Genomic_DNA"/>
</dbReference>
<keyword evidence="1" id="KW-1133">Transmembrane helix</keyword>
<accession>A0A182D321</accession>